<protein>
    <submittedName>
        <fullName evidence="2">Uncharacterized protein</fullName>
    </submittedName>
</protein>
<sequence>MPFQRSAFSTRACCTSIPHNGGLWVGECDHEPVTLIFDHVAAVVVDQVLDEPVVPLQHLHPLVIPEGLVLRGGILDVGKGNHDITVGGQPREIGALDRRPAGEIFDGVSYGGADAFGDQRIGRFEGRPDRERCHPAAPPASVALAGAAPLERRPGPLQLPSRHDQQDREGDDSAEFDQRSQRQQRGDGHRLFSAAAGAPISRV</sequence>
<evidence type="ECO:0000256" key="1">
    <source>
        <dbReference type="SAM" id="MobiDB-lite"/>
    </source>
</evidence>
<gene>
    <name evidence="2" type="ORF">MSTO_38320</name>
</gene>
<dbReference type="KEGG" id="msto:MSTO_38320"/>
<dbReference type="AlphaFoldDB" id="A0A7I7QC73"/>
<reference evidence="2 3" key="1">
    <citation type="journal article" date="2019" name="Emerg. Microbes Infect.">
        <title>Comprehensive subspecies identification of 175 nontuberculous mycobacteria species based on 7547 genomic profiles.</title>
        <authorList>
            <person name="Matsumoto Y."/>
            <person name="Kinjo T."/>
            <person name="Motooka D."/>
            <person name="Nabeya D."/>
            <person name="Jung N."/>
            <person name="Uechi K."/>
            <person name="Horii T."/>
            <person name="Iida T."/>
            <person name="Fujita J."/>
            <person name="Nakamura S."/>
        </authorList>
    </citation>
    <scope>NUCLEOTIDE SEQUENCE [LARGE SCALE GENOMIC DNA]</scope>
    <source>
        <strain evidence="2 3">JCM 17783</strain>
    </source>
</reference>
<dbReference type="Proteomes" id="UP000467130">
    <property type="component" value="Chromosome"/>
</dbReference>
<keyword evidence="3" id="KW-1185">Reference proteome</keyword>
<accession>A0A7I7QC73</accession>
<feature type="compositionally biased region" description="Basic and acidic residues" evidence="1">
    <location>
        <begin position="176"/>
        <end position="190"/>
    </location>
</feature>
<proteinExistence type="predicted"/>
<feature type="region of interest" description="Disordered" evidence="1">
    <location>
        <begin position="151"/>
        <end position="203"/>
    </location>
</feature>
<organism evidence="2 3">
    <name type="scientific">Mycobacterium stomatepiae</name>
    <dbReference type="NCBI Taxonomy" id="470076"/>
    <lineage>
        <taxon>Bacteria</taxon>
        <taxon>Bacillati</taxon>
        <taxon>Actinomycetota</taxon>
        <taxon>Actinomycetes</taxon>
        <taxon>Mycobacteriales</taxon>
        <taxon>Mycobacteriaceae</taxon>
        <taxon>Mycobacterium</taxon>
        <taxon>Mycobacterium simiae complex</taxon>
    </lineage>
</organism>
<name>A0A7I7QC73_9MYCO</name>
<evidence type="ECO:0000313" key="3">
    <source>
        <dbReference type="Proteomes" id="UP000467130"/>
    </source>
</evidence>
<dbReference type="EMBL" id="AP022587">
    <property type="protein sequence ID" value="BBY23627.1"/>
    <property type="molecule type" value="Genomic_DNA"/>
</dbReference>
<evidence type="ECO:0000313" key="2">
    <source>
        <dbReference type="EMBL" id="BBY23627.1"/>
    </source>
</evidence>